<dbReference type="AlphaFoldDB" id="A0A4U6S524"/>
<comment type="caution">
    <text evidence="2">The sequence shown here is derived from an EMBL/GenBank/DDBJ whole genome shotgun (WGS) entry which is preliminary data.</text>
</comment>
<evidence type="ECO:0000256" key="1">
    <source>
        <dbReference type="SAM" id="Coils"/>
    </source>
</evidence>
<gene>
    <name evidence="2" type="ORF">FDV58_13880</name>
</gene>
<feature type="coiled-coil region" evidence="1">
    <location>
        <begin position="24"/>
        <end position="54"/>
    </location>
</feature>
<organism evidence="2 3">
    <name type="scientific">Bradyrhizobium elkanii</name>
    <dbReference type="NCBI Taxonomy" id="29448"/>
    <lineage>
        <taxon>Bacteria</taxon>
        <taxon>Pseudomonadati</taxon>
        <taxon>Pseudomonadota</taxon>
        <taxon>Alphaproteobacteria</taxon>
        <taxon>Hyphomicrobiales</taxon>
        <taxon>Nitrobacteraceae</taxon>
        <taxon>Bradyrhizobium</taxon>
    </lineage>
</organism>
<dbReference type="Proteomes" id="UP000305095">
    <property type="component" value="Unassembled WGS sequence"/>
</dbReference>
<evidence type="ECO:0000313" key="3">
    <source>
        <dbReference type="Proteomes" id="UP000305095"/>
    </source>
</evidence>
<sequence>MDRNMILQHLAVAERHVMQGEVHLARQEALIAELNRKERDVTQARDLLATLRETQALHVQHRDRILAELRRGR</sequence>
<proteinExistence type="predicted"/>
<protein>
    <submittedName>
        <fullName evidence="2">Uncharacterized protein</fullName>
    </submittedName>
</protein>
<reference evidence="2 3" key="1">
    <citation type="submission" date="2019-05" db="EMBL/GenBank/DDBJ databases">
        <title>Draft Genome of Bradyrhizobium elkanii strain SEMIA 938, Used in Commercial Inoculants for Lupinus spp. in Brazil.</title>
        <authorList>
            <person name="Hungria M."/>
            <person name="Delamuta J.R.M."/>
            <person name="Ribeiro R.A."/>
            <person name="Nogueira M.A."/>
        </authorList>
    </citation>
    <scope>NUCLEOTIDE SEQUENCE [LARGE SCALE GENOMIC DNA]</scope>
    <source>
        <strain evidence="2 3">Semia 938</strain>
    </source>
</reference>
<name>A0A4U6S524_BRAEL</name>
<accession>A0A4U6S524</accession>
<dbReference type="EMBL" id="SZZP01000007">
    <property type="protein sequence ID" value="TKV81202.1"/>
    <property type="molecule type" value="Genomic_DNA"/>
</dbReference>
<keyword evidence="1" id="KW-0175">Coiled coil</keyword>
<evidence type="ECO:0000313" key="2">
    <source>
        <dbReference type="EMBL" id="TKV81202.1"/>
    </source>
</evidence>